<dbReference type="EMBL" id="CATOUU010000994">
    <property type="protein sequence ID" value="CAI9965717.1"/>
    <property type="molecule type" value="Genomic_DNA"/>
</dbReference>
<comment type="caution">
    <text evidence="1">The sequence shown here is derived from an EMBL/GenBank/DDBJ whole genome shotgun (WGS) entry which is preliminary data.</text>
</comment>
<reference evidence="1" key="1">
    <citation type="submission" date="2023-06" db="EMBL/GenBank/DDBJ databases">
        <authorList>
            <person name="Kurt Z."/>
        </authorList>
    </citation>
    <scope>NUCLEOTIDE SEQUENCE</scope>
</reference>
<evidence type="ECO:0000313" key="1">
    <source>
        <dbReference type="EMBL" id="CAI9965717.1"/>
    </source>
</evidence>
<dbReference type="Proteomes" id="UP001642409">
    <property type="component" value="Unassembled WGS sequence"/>
</dbReference>
<dbReference type="AlphaFoldDB" id="A0AA86R3Y4"/>
<dbReference type="EMBL" id="CAXDID020000111">
    <property type="protein sequence ID" value="CAL6029618.1"/>
    <property type="molecule type" value="Genomic_DNA"/>
</dbReference>
<organism evidence="1">
    <name type="scientific">Hexamita inflata</name>
    <dbReference type="NCBI Taxonomy" id="28002"/>
    <lineage>
        <taxon>Eukaryota</taxon>
        <taxon>Metamonada</taxon>
        <taxon>Diplomonadida</taxon>
        <taxon>Hexamitidae</taxon>
        <taxon>Hexamitinae</taxon>
        <taxon>Hexamita</taxon>
    </lineage>
</organism>
<keyword evidence="3" id="KW-1185">Reference proteome</keyword>
<evidence type="ECO:0000313" key="3">
    <source>
        <dbReference type="Proteomes" id="UP001642409"/>
    </source>
</evidence>
<sequence>MTLSYCSLGKIRADKKDVNVRLRMIPTLRANKILSFHQWSVTIKLKRQKHNLRCYSQLFALTNNHKKNQMEDDLMKKTKIELCTPNCYQLLSIELEDKI</sequence>
<evidence type="ECO:0000313" key="2">
    <source>
        <dbReference type="EMBL" id="CAL6029618.1"/>
    </source>
</evidence>
<name>A0AA86R3Y4_9EUKA</name>
<gene>
    <name evidence="2" type="ORF">HINF_LOCUS32495</name>
    <name evidence="1" type="ORF">HINF_LOCUS53362</name>
</gene>
<protein>
    <submittedName>
        <fullName evidence="2">Hypothetical_protein</fullName>
    </submittedName>
</protein>
<proteinExistence type="predicted"/>
<reference evidence="2 3" key="2">
    <citation type="submission" date="2024-07" db="EMBL/GenBank/DDBJ databases">
        <authorList>
            <person name="Akdeniz Z."/>
        </authorList>
    </citation>
    <scope>NUCLEOTIDE SEQUENCE [LARGE SCALE GENOMIC DNA]</scope>
</reference>
<accession>A0AA86R3Y4</accession>